<dbReference type="PANTHER" id="PTHR30582">
    <property type="entry name" value="L,D-TRANSPEPTIDASE"/>
    <property type="match status" value="1"/>
</dbReference>
<dbReference type="PANTHER" id="PTHR30582:SF33">
    <property type="entry name" value="EXPORTED PROTEIN"/>
    <property type="match status" value="1"/>
</dbReference>
<dbReference type="EMBL" id="JAHLDV010000002">
    <property type="protein sequence ID" value="MBU3158513.1"/>
    <property type="molecule type" value="Genomic_DNA"/>
</dbReference>
<dbReference type="Pfam" id="PF12229">
    <property type="entry name" value="PG_binding_4"/>
    <property type="match status" value="2"/>
</dbReference>
<comment type="pathway">
    <text evidence="1">Cell wall biogenesis; peptidoglycan biosynthesis.</text>
</comment>
<dbReference type="RefSeq" id="WP_216145575.1">
    <property type="nucleotide sequence ID" value="NZ_JAHLDV010000002.1"/>
</dbReference>
<proteinExistence type="predicted"/>
<evidence type="ECO:0000313" key="4">
    <source>
        <dbReference type="EMBL" id="MBU3158513.1"/>
    </source>
</evidence>
<keyword evidence="1" id="KW-0573">Peptidoglycan synthesis</keyword>
<comment type="caution">
    <text evidence="4">The sequence shown here is derived from an EMBL/GenBank/DDBJ whole genome shotgun (WGS) entry which is preliminary data.</text>
</comment>
<keyword evidence="1" id="KW-0133">Cell shape</keyword>
<dbReference type="PROSITE" id="PS52029">
    <property type="entry name" value="LD_TPASE"/>
    <property type="match status" value="1"/>
</dbReference>
<name>A0ABS6BNM3_9CLOT</name>
<keyword evidence="2" id="KW-0472">Membrane</keyword>
<protein>
    <submittedName>
        <fullName evidence="4">L,D-transpeptidase/peptidoglycan binding protein</fullName>
    </submittedName>
</protein>
<evidence type="ECO:0000256" key="1">
    <source>
        <dbReference type="PROSITE-ProRule" id="PRU01373"/>
    </source>
</evidence>
<feature type="domain" description="L,D-TPase catalytic" evidence="3">
    <location>
        <begin position="341"/>
        <end position="460"/>
    </location>
</feature>
<feature type="active site" description="Proton donor/acceptor" evidence="1">
    <location>
        <position position="415"/>
    </location>
</feature>
<keyword evidence="2" id="KW-0812">Transmembrane</keyword>
<keyword evidence="5" id="KW-1185">Reference proteome</keyword>
<evidence type="ECO:0000313" key="5">
    <source>
        <dbReference type="Proteomes" id="UP000776252"/>
    </source>
</evidence>
<keyword evidence="2" id="KW-1133">Transmembrane helix</keyword>
<evidence type="ECO:0000256" key="2">
    <source>
        <dbReference type="SAM" id="Phobius"/>
    </source>
</evidence>
<organism evidence="4 5">
    <name type="scientific">Clostridium frigoris</name>
    <dbReference type="NCBI Taxonomy" id="205327"/>
    <lineage>
        <taxon>Bacteria</taxon>
        <taxon>Bacillati</taxon>
        <taxon>Bacillota</taxon>
        <taxon>Clostridia</taxon>
        <taxon>Eubacteriales</taxon>
        <taxon>Clostridiaceae</taxon>
        <taxon>Clostridium</taxon>
    </lineage>
</organism>
<feature type="active site" description="Nucleophile" evidence="1">
    <location>
        <position position="436"/>
    </location>
</feature>
<feature type="transmembrane region" description="Helical" evidence="2">
    <location>
        <begin position="12"/>
        <end position="33"/>
    </location>
</feature>
<keyword evidence="1" id="KW-0961">Cell wall biogenesis/degradation</keyword>
<gene>
    <name evidence="4" type="ORF">KPL37_01845</name>
</gene>
<dbReference type="CDD" id="cd16913">
    <property type="entry name" value="YkuD_like"/>
    <property type="match status" value="1"/>
</dbReference>
<dbReference type="InterPro" id="IPR022029">
    <property type="entry name" value="YoaR-like_PG-bd"/>
</dbReference>
<dbReference type="Pfam" id="PF03734">
    <property type="entry name" value="YkuD"/>
    <property type="match status" value="1"/>
</dbReference>
<reference evidence="4 5" key="1">
    <citation type="submission" date="2021-06" db="EMBL/GenBank/DDBJ databases">
        <title>Clostridia strains as spoilage organisms.</title>
        <authorList>
            <person name="Wambui J."/>
            <person name="Stephan R."/>
            <person name="Stevens M.J.A."/>
        </authorList>
    </citation>
    <scope>NUCLEOTIDE SEQUENCE [LARGE SCALE GENOMIC DNA]</scope>
    <source>
        <strain evidence="4 5">DSM 14204</strain>
    </source>
</reference>
<sequence length="460" mass="51868">MTMQTIIRKKPMKISLITLPILIVIYLAISMYFSNHFYYGSVINGINASYKTVEQVDKEMLTKSKTYTLDLKERNGVNEQIKATDIAFKYRGKDKIQALKEGQNPFMWIFAIFNLKASEIDGVVTYDDKLLKEQFDKLAVSDSKKTIEPQNASFKYSDNGYVILKEVKGNKVNSKQLYANVVNAIIKGETTIDLEKKNYYVNPKYTSTSQKVKDTKTLLNKYISSKITYSFAGGEEVLKGAIINNWLGVNKNLEITFDEEKMENYIKEIDDNYNTFGNQRNFATSLGTIVKVSGGDYGWLVDRTREVKDLIVDIKGGQTITKEPHYIQTAASHDTNDIGNTYVELNLTKQHLWFYKNGSLIVQGDVVTGDVSKNYATPAGVYVLQYKEKNATLKGEGYSTPVDVFMPFNGGIGIHDAIWRTKFGGKIYLTNGSHGCVNSPPILAKTIYENIDAKTPVVCY</sequence>
<dbReference type="Proteomes" id="UP000776252">
    <property type="component" value="Unassembled WGS sequence"/>
</dbReference>
<dbReference type="InterPro" id="IPR005490">
    <property type="entry name" value="LD_TPept_cat_dom"/>
</dbReference>
<dbReference type="InterPro" id="IPR050979">
    <property type="entry name" value="LD-transpeptidase"/>
</dbReference>
<evidence type="ECO:0000259" key="3">
    <source>
        <dbReference type="PROSITE" id="PS52029"/>
    </source>
</evidence>
<accession>A0ABS6BNM3</accession>